<dbReference type="RefSeq" id="WP_188756243.1">
    <property type="nucleotide sequence ID" value="NZ_BMJY01000008.1"/>
</dbReference>
<feature type="domain" description="RNA polymerase sigma-70 region 4" evidence="7">
    <location>
        <begin position="188"/>
        <end position="236"/>
    </location>
</feature>
<accession>A0A917IGV1</accession>
<dbReference type="GO" id="GO:0016987">
    <property type="term" value="F:sigma factor activity"/>
    <property type="evidence" value="ECO:0007669"/>
    <property type="project" value="UniProtKB-KW"/>
</dbReference>
<evidence type="ECO:0000259" key="5">
    <source>
        <dbReference type="Pfam" id="PF04539"/>
    </source>
</evidence>
<evidence type="ECO:0000256" key="3">
    <source>
        <dbReference type="ARBA" id="ARBA00023125"/>
    </source>
</evidence>
<protein>
    <recommendedName>
        <fullName evidence="10">RNA polymerase subunit sigma</fullName>
    </recommendedName>
</protein>
<dbReference type="Pfam" id="PF04545">
    <property type="entry name" value="Sigma70_r4"/>
    <property type="match status" value="1"/>
</dbReference>
<dbReference type="Pfam" id="PF04539">
    <property type="entry name" value="Sigma70_r3"/>
    <property type="match status" value="1"/>
</dbReference>
<sequence length="251" mass="27754">MTETWDGDSAAADTERTTADRLVLDNLTLAQSVARRFFRRNASRDEDLVQVAYIGLVKAARRFDPEKGRSFAAFAVPTITGEIKRHLRDAGWFVRPPRRVQELRGRIVEASPRLAQAHGHAPTVAELVAELGEPSGLVQEALACQDHLYPASLDVPVSSDRETTVGELLPGDGGELERAEFAAVLSSAMRALSPRDRRVVELRFFDDLTQHDIAALLGVTQMQVSRILTRTLGALRDHIRHGPPPRRLRSA</sequence>
<dbReference type="SUPFAM" id="SSF88946">
    <property type="entry name" value="Sigma2 domain of RNA polymerase sigma factors"/>
    <property type="match status" value="1"/>
</dbReference>
<dbReference type="Gene3D" id="1.20.120.1810">
    <property type="match status" value="1"/>
</dbReference>
<keyword evidence="1" id="KW-0805">Transcription regulation</keyword>
<dbReference type="InterPro" id="IPR014284">
    <property type="entry name" value="RNA_pol_sigma-70_dom"/>
</dbReference>
<dbReference type="Proteomes" id="UP000657592">
    <property type="component" value="Unassembled WGS sequence"/>
</dbReference>
<dbReference type="InterPro" id="IPR000943">
    <property type="entry name" value="RNA_pol_sigma70"/>
</dbReference>
<dbReference type="PRINTS" id="PR00046">
    <property type="entry name" value="SIGMA70FCT"/>
</dbReference>
<dbReference type="SUPFAM" id="SSF88659">
    <property type="entry name" value="Sigma3 and sigma4 domains of RNA polymerase sigma factors"/>
    <property type="match status" value="2"/>
</dbReference>
<evidence type="ECO:0000256" key="1">
    <source>
        <dbReference type="ARBA" id="ARBA00023015"/>
    </source>
</evidence>
<proteinExistence type="predicted"/>
<dbReference type="Pfam" id="PF04542">
    <property type="entry name" value="Sigma70_r2"/>
    <property type="match status" value="1"/>
</dbReference>
<dbReference type="NCBIfam" id="TIGR02937">
    <property type="entry name" value="sigma70-ECF"/>
    <property type="match status" value="1"/>
</dbReference>
<evidence type="ECO:0008006" key="10">
    <source>
        <dbReference type="Google" id="ProtNLM"/>
    </source>
</evidence>
<feature type="domain" description="RNA polymerase sigma-70 region 2" evidence="6">
    <location>
        <begin position="22"/>
        <end position="92"/>
    </location>
</feature>
<reference evidence="8" key="2">
    <citation type="submission" date="2020-09" db="EMBL/GenBank/DDBJ databases">
        <authorList>
            <person name="Sun Q."/>
            <person name="Zhou Y."/>
        </authorList>
    </citation>
    <scope>NUCLEOTIDE SEQUENCE</scope>
    <source>
        <strain evidence="8">CGMCC 1.15794</strain>
    </source>
</reference>
<gene>
    <name evidence="8" type="ORF">GCM10010921_21060</name>
</gene>
<keyword evidence="4" id="KW-0804">Transcription</keyword>
<dbReference type="EMBL" id="BMJY01000008">
    <property type="protein sequence ID" value="GGH45573.1"/>
    <property type="molecule type" value="Genomic_DNA"/>
</dbReference>
<dbReference type="InterPro" id="IPR007627">
    <property type="entry name" value="RNA_pol_sigma70_r2"/>
</dbReference>
<dbReference type="PANTHER" id="PTHR30385:SF4">
    <property type="entry name" value="RNA POLYMERASE SIGMA-E FACTOR"/>
    <property type="match status" value="1"/>
</dbReference>
<dbReference type="CDD" id="cd06171">
    <property type="entry name" value="Sigma70_r4"/>
    <property type="match status" value="1"/>
</dbReference>
<dbReference type="PANTHER" id="PTHR30385">
    <property type="entry name" value="SIGMA FACTOR F FLAGELLAR"/>
    <property type="match status" value="1"/>
</dbReference>
<feature type="domain" description="RNA polymerase sigma-70 region 3" evidence="5">
    <location>
        <begin position="102"/>
        <end position="174"/>
    </location>
</feature>
<evidence type="ECO:0000259" key="6">
    <source>
        <dbReference type="Pfam" id="PF04542"/>
    </source>
</evidence>
<dbReference type="GO" id="GO:0003677">
    <property type="term" value="F:DNA binding"/>
    <property type="evidence" value="ECO:0007669"/>
    <property type="project" value="UniProtKB-KW"/>
</dbReference>
<keyword evidence="2" id="KW-0731">Sigma factor</keyword>
<reference evidence="8" key="1">
    <citation type="journal article" date="2014" name="Int. J. Syst. Evol. Microbiol.">
        <title>Complete genome sequence of Corynebacterium casei LMG S-19264T (=DSM 44701T), isolated from a smear-ripened cheese.</title>
        <authorList>
            <consortium name="US DOE Joint Genome Institute (JGI-PGF)"/>
            <person name="Walter F."/>
            <person name="Albersmeier A."/>
            <person name="Kalinowski J."/>
            <person name="Ruckert C."/>
        </authorList>
    </citation>
    <scope>NUCLEOTIDE SEQUENCE</scope>
    <source>
        <strain evidence="8">CGMCC 1.15794</strain>
    </source>
</reference>
<dbReference type="InterPro" id="IPR013324">
    <property type="entry name" value="RNA_pol_sigma_r3/r4-like"/>
</dbReference>
<dbReference type="InterPro" id="IPR007624">
    <property type="entry name" value="RNA_pol_sigma70_r3"/>
</dbReference>
<keyword evidence="9" id="KW-1185">Reference proteome</keyword>
<dbReference type="Gene3D" id="1.10.10.10">
    <property type="entry name" value="Winged helix-like DNA-binding domain superfamily/Winged helix DNA-binding domain"/>
    <property type="match status" value="2"/>
</dbReference>
<evidence type="ECO:0000256" key="4">
    <source>
        <dbReference type="ARBA" id="ARBA00023163"/>
    </source>
</evidence>
<evidence type="ECO:0000256" key="2">
    <source>
        <dbReference type="ARBA" id="ARBA00023082"/>
    </source>
</evidence>
<dbReference type="InterPro" id="IPR013325">
    <property type="entry name" value="RNA_pol_sigma_r2"/>
</dbReference>
<organism evidence="8 9">
    <name type="scientific">Microbacterium album</name>
    <dbReference type="NCBI Taxonomy" id="2053191"/>
    <lineage>
        <taxon>Bacteria</taxon>
        <taxon>Bacillati</taxon>
        <taxon>Actinomycetota</taxon>
        <taxon>Actinomycetes</taxon>
        <taxon>Micrococcales</taxon>
        <taxon>Microbacteriaceae</taxon>
        <taxon>Microbacterium</taxon>
    </lineage>
</organism>
<dbReference type="InterPro" id="IPR007630">
    <property type="entry name" value="RNA_pol_sigma70_r4"/>
</dbReference>
<evidence type="ECO:0000259" key="7">
    <source>
        <dbReference type="Pfam" id="PF04545"/>
    </source>
</evidence>
<comment type="caution">
    <text evidence="8">The sequence shown here is derived from an EMBL/GenBank/DDBJ whole genome shotgun (WGS) entry which is preliminary data.</text>
</comment>
<evidence type="ECO:0000313" key="9">
    <source>
        <dbReference type="Proteomes" id="UP000657592"/>
    </source>
</evidence>
<dbReference type="GO" id="GO:0006352">
    <property type="term" value="P:DNA-templated transcription initiation"/>
    <property type="evidence" value="ECO:0007669"/>
    <property type="project" value="InterPro"/>
</dbReference>
<dbReference type="AlphaFoldDB" id="A0A917IGV1"/>
<evidence type="ECO:0000313" key="8">
    <source>
        <dbReference type="EMBL" id="GGH45573.1"/>
    </source>
</evidence>
<keyword evidence="3" id="KW-0238">DNA-binding</keyword>
<name>A0A917IGV1_9MICO</name>
<dbReference type="InterPro" id="IPR036388">
    <property type="entry name" value="WH-like_DNA-bd_sf"/>
</dbReference>